<evidence type="ECO:0000259" key="5">
    <source>
        <dbReference type="SMART" id="SM00062"/>
    </source>
</evidence>
<sequence>MKKIGAILLTITMGLSVFVGCGKSTKTSVGANNSSSVASEGKTDTSLEDVKKAGKLVIGLDDGYPPMEFRDEKNNLVGFDIDFANEIGKKLGVKVEFMPTEWNGILLALQSKKFDAIIAGLNITEERKKSIDFSKPYLMGGQVIAIKSGNNSIKTLADLKGKIVGCQLGSTGQKSAEDNLKDIKELKKYEKITQAFSELTIGRIDAVIMDAQVGGYYISKKPGEFEVLNEMVSEEPMGIGYRKGDKELKDEIQKIVDELEKDGILSKLSIKWFGYDAYKK</sequence>
<dbReference type="InterPro" id="IPR018313">
    <property type="entry name" value="SBP_3_CS"/>
</dbReference>
<evidence type="ECO:0000259" key="6">
    <source>
        <dbReference type="SMART" id="SM00079"/>
    </source>
</evidence>
<dbReference type="EMBL" id="LTBB01000009">
    <property type="protein sequence ID" value="KYH28509.1"/>
    <property type="molecule type" value="Genomic_DNA"/>
</dbReference>
<feature type="domain" description="Ionotropic glutamate receptor C-terminal" evidence="6">
    <location>
        <begin position="55"/>
        <end position="275"/>
    </location>
</feature>
<evidence type="ECO:0000256" key="1">
    <source>
        <dbReference type="ARBA" id="ARBA00004196"/>
    </source>
</evidence>
<dbReference type="InterPro" id="IPR001638">
    <property type="entry name" value="Solute-binding_3/MltF_N"/>
</dbReference>
<dbReference type="InterPro" id="IPR001320">
    <property type="entry name" value="Iontro_rcpt_C"/>
</dbReference>
<proteinExistence type="inferred from homology"/>
<dbReference type="RefSeq" id="WP_061858605.1">
    <property type="nucleotide sequence ID" value="NZ_LTBB01000009.1"/>
</dbReference>
<keyword evidence="8" id="KW-1185">Reference proteome</keyword>
<dbReference type="GO" id="GO:0015276">
    <property type="term" value="F:ligand-gated monoatomic ion channel activity"/>
    <property type="evidence" value="ECO:0007669"/>
    <property type="project" value="InterPro"/>
</dbReference>
<evidence type="ECO:0000313" key="8">
    <source>
        <dbReference type="Proteomes" id="UP000075374"/>
    </source>
</evidence>
<dbReference type="PROSITE" id="PS01039">
    <property type="entry name" value="SBP_BACTERIAL_3"/>
    <property type="match status" value="1"/>
</dbReference>
<dbReference type="PATRIC" id="fig|1121305.3.peg.1771"/>
<dbReference type="PROSITE" id="PS51257">
    <property type="entry name" value="PROKAR_LIPOPROTEIN"/>
    <property type="match status" value="1"/>
</dbReference>
<evidence type="ECO:0000256" key="2">
    <source>
        <dbReference type="ARBA" id="ARBA00010333"/>
    </source>
</evidence>
<dbReference type="AlphaFoldDB" id="A0A151ALJ9"/>
<dbReference type="PANTHER" id="PTHR35936:SF34">
    <property type="entry name" value="ABC TRANSPORTER EXTRACELLULAR-BINDING PROTEIN YCKB-RELATED"/>
    <property type="match status" value="1"/>
</dbReference>
<dbReference type="GO" id="GO:0030313">
    <property type="term" value="C:cell envelope"/>
    <property type="evidence" value="ECO:0007669"/>
    <property type="project" value="UniProtKB-SubCell"/>
</dbReference>
<keyword evidence="3" id="KW-0732">Signal</keyword>
<dbReference type="PANTHER" id="PTHR35936">
    <property type="entry name" value="MEMBRANE-BOUND LYTIC MUREIN TRANSGLYCOSYLASE F"/>
    <property type="match status" value="1"/>
</dbReference>
<dbReference type="SMART" id="SM00062">
    <property type="entry name" value="PBPb"/>
    <property type="match status" value="1"/>
</dbReference>
<accession>A0A151ALJ9</accession>
<dbReference type="STRING" id="1121305.CLCOL_17700"/>
<reference evidence="7 8" key="1">
    <citation type="submission" date="2016-02" db="EMBL/GenBank/DDBJ databases">
        <title>Genome sequence of Clostridium colicanis DSM 13634.</title>
        <authorList>
            <person name="Poehlein A."/>
            <person name="Daniel R."/>
        </authorList>
    </citation>
    <scope>NUCLEOTIDE SEQUENCE [LARGE SCALE GENOMIC DNA]</scope>
    <source>
        <strain evidence="7 8">DSM 13634</strain>
    </source>
</reference>
<dbReference type="Proteomes" id="UP000075374">
    <property type="component" value="Unassembled WGS sequence"/>
</dbReference>
<dbReference type="Gene3D" id="3.40.190.10">
    <property type="entry name" value="Periplasmic binding protein-like II"/>
    <property type="match status" value="2"/>
</dbReference>
<gene>
    <name evidence="7" type="primary">fliY_1</name>
    <name evidence="7" type="ORF">CLCOL_17700</name>
</gene>
<dbReference type="SUPFAM" id="SSF53850">
    <property type="entry name" value="Periplasmic binding protein-like II"/>
    <property type="match status" value="1"/>
</dbReference>
<dbReference type="SMART" id="SM00079">
    <property type="entry name" value="PBPe"/>
    <property type="match status" value="1"/>
</dbReference>
<dbReference type="GO" id="GO:0016020">
    <property type="term" value="C:membrane"/>
    <property type="evidence" value="ECO:0007669"/>
    <property type="project" value="InterPro"/>
</dbReference>
<comment type="similarity">
    <text evidence="2 4">Belongs to the bacterial solute-binding protein 3 family.</text>
</comment>
<protein>
    <submittedName>
        <fullName evidence="7">Cystine-binding periplasmic protein</fullName>
    </submittedName>
</protein>
<dbReference type="Pfam" id="PF00497">
    <property type="entry name" value="SBP_bac_3"/>
    <property type="match status" value="1"/>
</dbReference>
<name>A0A151ALJ9_9CLOT</name>
<feature type="domain" description="Solute-binding protein family 3/N-terminal" evidence="5">
    <location>
        <begin position="55"/>
        <end position="276"/>
    </location>
</feature>
<organism evidence="7 8">
    <name type="scientific">Clostridium colicanis DSM 13634</name>
    <dbReference type="NCBI Taxonomy" id="1121305"/>
    <lineage>
        <taxon>Bacteria</taxon>
        <taxon>Bacillati</taxon>
        <taxon>Bacillota</taxon>
        <taxon>Clostridia</taxon>
        <taxon>Eubacteriales</taxon>
        <taxon>Clostridiaceae</taxon>
        <taxon>Clostridium</taxon>
    </lineage>
</organism>
<comment type="subcellular location">
    <subcellularLocation>
        <location evidence="1">Cell envelope</location>
    </subcellularLocation>
</comment>
<evidence type="ECO:0000313" key="7">
    <source>
        <dbReference type="EMBL" id="KYH28509.1"/>
    </source>
</evidence>
<evidence type="ECO:0000256" key="4">
    <source>
        <dbReference type="RuleBase" id="RU003744"/>
    </source>
</evidence>
<comment type="caution">
    <text evidence="7">The sequence shown here is derived from an EMBL/GenBank/DDBJ whole genome shotgun (WGS) entry which is preliminary data.</text>
</comment>
<dbReference type="CDD" id="cd00996">
    <property type="entry name" value="PBP2_AatB_like"/>
    <property type="match status" value="1"/>
</dbReference>
<evidence type="ECO:0000256" key="3">
    <source>
        <dbReference type="ARBA" id="ARBA00022729"/>
    </source>
</evidence>